<protein>
    <submittedName>
        <fullName evidence="1">Uncharacterized protein</fullName>
    </submittedName>
</protein>
<keyword evidence="2" id="KW-1185">Reference proteome</keyword>
<organism evidence="1 2">
    <name type="scientific">Salegentibacter agarivorans</name>
    <dbReference type="NCBI Taxonomy" id="345907"/>
    <lineage>
        <taxon>Bacteria</taxon>
        <taxon>Pseudomonadati</taxon>
        <taxon>Bacteroidota</taxon>
        <taxon>Flavobacteriia</taxon>
        <taxon>Flavobacteriales</taxon>
        <taxon>Flavobacteriaceae</taxon>
        <taxon>Salegentibacter</taxon>
    </lineage>
</organism>
<dbReference type="EMBL" id="FOOH01000016">
    <property type="protein sequence ID" value="SFF95999.1"/>
    <property type="molecule type" value="Genomic_DNA"/>
</dbReference>
<proteinExistence type="predicted"/>
<dbReference type="Proteomes" id="UP000199116">
    <property type="component" value="Unassembled WGS sequence"/>
</dbReference>
<accession>A0A1I2MZE2</accession>
<evidence type="ECO:0000313" key="2">
    <source>
        <dbReference type="Proteomes" id="UP000199116"/>
    </source>
</evidence>
<gene>
    <name evidence="1" type="ORF">SAMN04488033_11688</name>
</gene>
<evidence type="ECO:0000313" key="1">
    <source>
        <dbReference type="EMBL" id="SFF95999.1"/>
    </source>
</evidence>
<sequence>MYVCAVNNLKILIMRLSNEFIKKDWGKIQNNAHNYMVLDIEHLGYSDDTDAFETGVYVINLYNTLRMVNSFFANAGIEKNIETSILGEMLNSFYTGKPFTDEKLEEMVILHNKIEALARSMHHISPLLMENAYIPTSVIMSLIGFNHCKQQKLSDIGKLGETEEEFYKLGERLFEGEITVKEFRKLGLDMLDTQSSSVS</sequence>
<reference evidence="2" key="1">
    <citation type="submission" date="2016-10" db="EMBL/GenBank/DDBJ databases">
        <authorList>
            <person name="Varghese N."/>
            <person name="Submissions S."/>
        </authorList>
    </citation>
    <scope>NUCLEOTIDE SEQUENCE [LARGE SCALE GENOMIC DNA]</scope>
    <source>
        <strain evidence="2">DSM 23515</strain>
    </source>
</reference>
<name>A0A1I2MZE2_9FLAO</name>
<dbReference type="AlphaFoldDB" id="A0A1I2MZE2"/>